<evidence type="ECO:0000313" key="3">
    <source>
        <dbReference type="Proteomes" id="UP000237846"/>
    </source>
</evidence>
<keyword evidence="1" id="KW-0812">Transmembrane</keyword>
<comment type="caution">
    <text evidence="2">The sequence shown here is derived from an EMBL/GenBank/DDBJ whole genome shotgun (WGS) entry which is preliminary data.</text>
</comment>
<dbReference type="Proteomes" id="UP000237846">
    <property type="component" value="Unassembled WGS sequence"/>
</dbReference>
<feature type="transmembrane region" description="Helical" evidence="1">
    <location>
        <begin position="29"/>
        <end position="51"/>
    </location>
</feature>
<keyword evidence="3" id="KW-1185">Reference proteome</keyword>
<organism evidence="2 3">
    <name type="scientific">Allonocardiopsis opalescens</name>
    <dbReference type="NCBI Taxonomy" id="1144618"/>
    <lineage>
        <taxon>Bacteria</taxon>
        <taxon>Bacillati</taxon>
        <taxon>Actinomycetota</taxon>
        <taxon>Actinomycetes</taxon>
        <taxon>Streptosporangiales</taxon>
        <taxon>Allonocardiopsis</taxon>
    </lineage>
</organism>
<dbReference type="RefSeq" id="WP_106239335.1">
    <property type="nucleotide sequence ID" value="NZ_PVZC01000001.1"/>
</dbReference>
<dbReference type="EMBL" id="PVZC01000001">
    <property type="protein sequence ID" value="PRY02207.1"/>
    <property type="molecule type" value="Genomic_DNA"/>
</dbReference>
<evidence type="ECO:0000256" key="1">
    <source>
        <dbReference type="SAM" id="Phobius"/>
    </source>
</evidence>
<accession>A0A2T0QE45</accession>
<sequence length="91" mass="10035">MGIGVSLTLITVGAVLAFALDLDIPGLNLPAVGYVMMLIGGVGLAILLYFWRPKLRKPTVGGPPEVEEAMVRRRRPGRVRRLRQRDEPLDE</sequence>
<keyword evidence="1" id="KW-0472">Membrane</keyword>
<gene>
    <name evidence="2" type="ORF">CLV72_101808</name>
</gene>
<proteinExistence type="predicted"/>
<dbReference type="OrthoDB" id="4775046at2"/>
<evidence type="ECO:0000313" key="2">
    <source>
        <dbReference type="EMBL" id="PRY02207.1"/>
    </source>
</evidence>
<name>A0A2T0QE45_9ACTN</name>
<dbReference type="AlphaFoldDB" id="A0A2T0QE45"/>
<protein>
    <submittedName>
        <fullName evidence="2">Uncharacterized protein</fullName>
    </submittedName>
</protein>
<keyword evidence="1" id="KW-1133">Transmembrane helix</keyword>
<reference evidence="2 3" key="1">
    <citation type="submission" date="2018-03" db="EMBL/GenBank/DDBJ databases">
        <title>Genomic Encyclopedia of Archaeal and Bacterial Type Strains, Phase II (KMG-II): from individual species to whole genera.</title>
        <authorList>
            <person name="Goeker M."/>
        </authorList>
    </citation>
    <scope>NUCLEOTIDE SEQUENCE [LARGE SCALE GENOMIC DNA]</scope>
    <source>
        <strain evidence="2 3">DSM 45601</strain>
    </source>
</reference>